<dbReference type="Pfam" id="PF12796">
    <property type="entry name" value="Ank_2"/>
    <property type="match status" value="3"/>
</dbReference>
<dbReference type="PANTHER" id="PTHR24171">
    <property type="entry name" value="ANKYRIN REPEAT DOMAIN-CONTAINING PROTEIN 39-RELATED"/>
    <property type="match status" value="1"/>
</dbReference>
<evidence type="ECO:0000256" key="3">
    <source>
        <dbReference type="PROSITE-ProRule" id="PRU00023"/>
    </source>
</evidence>
<keyword evidence="2 3" id="KW-0040">ANK repeat</keyword>
<dbReference type="GO" id="GO:0004842">
    <property type="term" value="F:ubiquitin-protein transferase activity"/>
    <property type="evidence" value="ECO:0007669"/>
    <property type="project" value="TreeGrafter"/>
</dbReference>
<dbReference type="InterPro" id="IPR036872">
    <property type="entry name" value="CH_dom_sf"/>
</dbReference>
<dbReference type="SUPFAM" id="SSF47576">
    <property type="entry name" value="Calponin-homology domain, CH-domain"/>
    <property type="match status" value="2"/>
</dbReference>
<feature type="coiled-coil region" evidence="4">
    <location>
        <begin position="603"/>
        <end position="630"/>
    </location>
</feature>
<dbReference type="AlphaFoldDB" id="A0AAV7JV48"/>
<evidence type="ECO:0000313" key="5">
    <source>
        <dbReference type="EMBL" id="KAI6652590.1"/>
    </source>
</evidence>
<dbReference type="PANTHER" id="PTHR24171:SF8">
    <property type="entry name" value="BRCA1-ASSOCIATED RING DOMAIN PROTEIN 1"/>
    <property type="match status" value="1"/>
</dbReference>
<dbReference type="PROSITE" id="PS50088">
    <property type="entry name" value="ANK_REPEAT"/>
    <property type="match status" value="3"/>
</dbReference>
<feature type="coiled-coil region" evidence="4">
    <location>
        <begin position="291"/>
        <end position="318"/>
    </location>
</feature>
<keyword evidence="1" id="KW-0677">Repeat</keyword>
<dbReference type="Gene3D" id="1.25.40.20">
    <property type="entry name" value="Ankyrin repeat-containing domain"/>
    <property type="match status" value="3"/>
</dbReference>
<evidence type="ECO:0000313" key="6">
    <source>
        <dbReference type="Proteomes" id="UP001165289"/>
    </source>
</evidence>
<evidence type="ECO:0000256" key="1">
    <source>
        <dbReference type="ARBA" id="ARBA00022737"/>
    </source>
</evidence>
<evidence type="ECO:0000256" key="4">
    <source>
        <dbReference type="SAM" id="Coils"/>
    </source>
</evidence>
<organism evidence="5 6">
    <name type="scientific">Oopsacas minuta</name>
    <dbReference type="NCBI Taxonomy" id="111878"/>
    <lineage>
        <taxon>Eukaryota</taxon>
        <taxon>Metazoa</taxon>
        <taxon>Porifera</taxon>
        <taxon>Hexactinellida</taxon>
        <taxon>Hexasterophora</taxon>
        <taxon>Lyssacinosida</taxon>
        <taxon>Leucopsacidae</taxon>
        <taxon>Oopsacas</taxon>
    </lineage>
</organism>
<name>A0AAV7JV48_9METZ</name>
<comment type="caution">
    <text evidence="5">The sequence shown here is derived from an EMBL/GenBank/DDBJ whole genome shotgun (WGS) entry which is preliminary data.</text>
</comment>
<proteinExistence type="predicted"/>
<feature type="repeat" description="ANK" evidence="3">
    <location>
        <begin position="508"/>
        <end position="540"/>
    </location>
</feature>
<dbReference type="EMBL" id="JAKMXF010000298">
    <property type="protein sequence ID" value="KAI6652590.1"/>
    <property type="molecule type" value="Genomic_DNA"/>
</dbReference>
<feature type="repeat" description="ANK" evidence="3">
    <location>
        <begin position="847"/>
        <end position="879"/>
    </location>
</feature>
<dbReference type="GO" id="GO:0085020">
    <property type="term" value="P:protein K6-linked ubiquitination"/>
    <property type="evidence" value="ECO:0007669"/>
    <property type="project" value="TreeGrafter"/>
</dbReference>
<evidence type="ECO:0000256" key="2">
    <source>
        <dbReference type="ARBA" id="ARBA00023043"/>
    </source>
</evidence>
<protein>
    <submittedName>
        <fullName evidence="5">Ankyrin-3</fullName>
    </submittedName>
</protein>
<dbReference type="Proteomes" id="UP001165289">
    <property type="component" value="Unassembled WGS sequence"/>
</dbReference>
<feature type="repeat" description="ANK" evidence="3">
    <location>
        <begin position="633"/>
        <end position="665"/>
    </location>
</feature>
<dbReference type="InterPro" id="IPR036770">
    <property type="entry name" value="Ankyrin_rpt-contain_sf"/>
</dbReference>
<dbReference type="PROSITE" id="PS50297">
    <property type="entry name" value="ANK_REP_REGION"/>
    <property type="match status" value="2"/>
</dbReference>
<keyword evidence="4" id="KW-0175">Coiled coil</keyword>
<reference evidence="5 6" key="1">
    <citation type="journal article" date="2023" name="BMC Biol.">
        <title>The compact genome of the sponge Oopsacas minuta (Hexactinellida) is lacking key metazoan core genes.</title>
        <authorList>
            <person name="Santini S."/>
            <person name="Schenkelaars Q."/>
            <person name="Jourda C."/>
            <person name="Duchesne M."/>
            <person name="Belahbib H."/>
            <person name="Rocher C."/>
            <person name="Selva M."/>
            <person name="Riesgo A."/>
            <person name="Vervoort M."/>
            <person name="Leys S.P."/>
            <person name="Kodjabachian L."/>
            <person name="Le Bivic A."/>
            <person name="Borchiellini C."/>
            <person name="Claverie J.M."/>
            <person name="Renard E."/>
        </authorList>
    </citation>
    <scope>NUCLEOTIDE SEQUENCE [LARGE SCALE GENOMIC DNA]</scope>
    <source>
        <strain evidence="5">SPO-2</strain>
    </source>
</reference>
<gene>
    <name evidence="5" type="ORF">LOD99_4375</name>
</gene>
<accession>A0AAV7JV48</accession>
<sequence length="981" mass="111027">MDNFVSRAHGFTGWINSVLARKSESSSILNSLMEGNTLQLLLESMTGQPQTRIQSMQGLTDNQKVIRVDWFISSLKKAKLLPNNYQIESKRFAQKSSEVVFTTLAYLILYNLIGIRNVLPKFLQPSHPASLIKSRLTFSAQEDNKSSLNIDSLERLSLDIINRILRNDKYTKRLQLSDMSGLADSRVLCAIINTFIPGTFTAEVLLSDRWTISLCLEGVTKALRTNFLMEVPDLLAGDEWALSGFVAALCIQGVRYRQETLVRERAKRLVTLLKENKSQLDLILEAGPVQAEALKLKTVALENNLQNHQKEYKELSSVFDLAHCDEWHKHVVDVQLMIRNKILKQMDIRFDQIDCPSPMTINEMCEEFAINLGLTCNIAFYRPVTKETIWPDRKLVLYERSKGLYSDNFTGQLNSEEIYKMLGLPPGKLVEISQSKHEKKYNIFVSSSTRNKKLPANAPLLYQVFPGTRAQCEKLLHRASRVGEIIIVEKLITFFNSDFSFVNSKDSTGNTALHYASKNNNIDICELLLQNGANVNICNSLLQSPFYLALDSIQKEAGLLLLENCVNPDLKDRNNKTAIDIVRNVELKRIMLDKKNQLAKTLKFYLNREIEELEKLVRDHENNFISLRSRIYSGMTLLHIAAKYNISGIIRVYSDIAIDINLTDAHGKAPLHYVTNKQTAELLLECGADPNAKDFNENTVLHSICSNNYSSVEVLEVQSCVSYLLKFDVSNLYPNTDGLLPIHMCAIHGNDELMETLLEGEQGQELEVAIRENTLEYGAKSPLYHATVTQRHSCVATLLNHGLLFYTNEPEKLLFKSLAQEFVCSDLLQTTQFLITQGVDMLHTNRSGNNALHLAVQLGTTPVLEILIDAGANVNQQNKLGESPLFIACRLDNDFAAAKLLENACDYTLVNKRKRTAFDYIRDHEQWIKGGFFKDNSEILARLRAHSLLSARDLVRNISKTIDKSDSQRIVHLIARSKTKS</sequence>
<dbReference type="InterPro" id="IPR002110">
    <property type="entry name" value="Ankyrin_rpt"/>
</dbReference>
<dbReference type="SMART" id="SM00248">
    <property type="entry name" value="ANK"/>
    <property type="match status" value="10"/>
</dbReference>
<dbReference type="PRINTS" id="PR01415">
    <property type="entry name" value="ANKYRIN"/>
</dbReference>
<keyword evidence="6" id="KW-1185">Reference proteome</keyword>
<dbReference type="SUPFAM" id="SSF48403">
    <property type="entry name" value="Ankyrin repeat"/>
    <property type="match status" value="1"/>
</dbReference>